<dbReference type="KEGG" id="sata:C5746_34270"/>
<dbReference type="RefSeq" id="WP_114247591.1">
    <property type="nucleotide sequence ID" value="NZ_CP027306.1"/>
</dbReference>
<accession>A0A2Z5JLJ9</accession>
<proteinExistence type="predicted"/>
<organism evidence="2 3">
    <name type="scientific">Streptomyces atratus</name>
    <dbReference type="NCBI Taxonomy" id="1893"/>
    <lineage>
        <taxon>Bacteria</taxon>
        <taxon>Bacillati</taxon>
        <taxon>Actinomycetota</taxon>
        <taxon>Actinomycetes</taxon>
        <taxon>Kitasatosporales</taxon>
        <taxon>Streptomycetaceae</taxon>
        <taxon>Streptomyces</taxon>
    </lineage>
</organism>
<reference evidence="2 3" key="1">
    <citation type="journal article" date="2018" name="Front. Microbiol.">
        <title>Genome Sequencing of Streptomyces atratus SCSIOZH16 and Activation Production of Nocardamine via Metabolic Engineering.</title>
        <authorList>
            <person name="Li Y."/>
            <person name="Zhang C."/>
            <person name="Liu C."/>
            <person name="Ju J."/>
            <person name="Ma J."/>
        </authorList>
    </citation>
    <scope>NUCLEOTIDE SEQUENCE [LARGE SCALE GENOMIC DNA]</scope>
    <source>
        <strain evidence="2 3">SCSIO_ZH16</strain>
    </source>
</reference>
<evidence type="ECO:0000313" key="3">
    <source>
        <dbReference type="Proteomes" id="UP000252698"/>
    </source>
</evidence>
<feature type="region of interest" description="Disordered" evidence="1">
    <location>
        <begin position="34"/>
        <end position="61"/>
    </location>
</feature>
<dbReference type="EMBL" id="CP027306">
    <property type="protein sequence ID" value="AXE81183.1"/>
    <property type="molecule type" value="Genomic_DNA"/>
</dbReference>
<dbReference type="AlphaFoldDB" id="A0A2Z5JLJ9"/>
<protein>
    <submittedName>
        <fullName evidence="2">DUF2191 domain-containing protein</fullName>
    </submittedName>
</protein>
<gene>
    <name evidence="2" type="ORF">C5746_34270</name>
</gene>
<dbReference type="GeneID" id="95523424"/>
<feature type="compositionally biased region" description="Basic and acidic residues" evidence="1">
    <location>
        <begin position="43"/>
        <end position="61"/>
    </location>
</feature>
<evidence type="ECO:0000313" key="2">
    <source>
        <dbReference type="EMBL" id="AXE81183.1"/>
    </source>
</evidence>
<name>A0A2Z5JLJ9_STRAR</name>
<sequence length="61" mass="6639">MAEATAGPDAELVVEVTVLAQDAVERVVRDHVARGRRTGARTAAREESLREVDVRPQDQQG</sequence>
<dbReference type="Proteomes" id="UP000252698">
    <property type="component" value="Chromosome"/>
</dbReference>
<evidence type="ECO:0000256" key="1">
    <source>
        <dbReference type="SAM" id="MobiDB-lite"/>
    </source>
</evidence>